<reference evidence="1" key="1">
    <citation type="submission" date="2020-12" db="EMBL/GenBank/DDBJ databases">
        <title>Geomonas sp. Red875, isolated from river sediment.</title>
        <authorList>
            <person name="Xu Z."/>
            <person name="Zhang Z."/>
            <person name="Masuda Y."/>
            <person name="Itoh H."/>
            <person name="Senoo K."/>
        </authorList>
    </citation>
    <scope>NUCLEOTIDE SEQUENCE</scope>
    <source>
        <strain evidence="1">Red875</strain>
    </source>
</reference>
<accession>A0A8J7M1U9</accession>
<keyword evidence="2" id="KW-1185">Reference proteome</keyword>
<evidence type="ECO:0000313" key="2">
    <source>
        <dbReference type="Proteomes" id="UP000636888"/>
    </source>
</evidence>
<sequence length="717" mass="79354">MQPYQMIFPDAAEPIMTLVLDRRLGRVPKGTYRFVECYCTHPGCDCRKVSIFVLDGKARKKALISFGFDSDEPLAGPMLDLNMTPAPYAEELLEMFVEMVNTEHSWLRAMYRRYKAVWKKFTGVPYAGKPFPRPGMVMREPVYPGARAETAVEGGGNPLWTHSVGEGIPPASITATLPGIRGIFEEYLRSDPRRNVRNSALQDRLRRYLLEDTGVEEEFAKLLAEQGAQLPSDQAAIDAAMILLEDTLELLRCEIERDRPQARQALDQLQHALARHVFREGADPYFCAAVSHAVLHSRIEVLPVLLEANTNRMVRLAEVSGVLESSEDEAMEGISRSIAALGLSSPFEGIEILLQIFALGQPEMQINITAKLLGSESALIRDIAALMLFHPRHEVRLGVSRMLAEGEGEKITGETLRRLIVSRNWLPVGIRKNVDVAIANARRARVECARLPMHPDLSVYASTIDGSGAQSFQVITPNGRGFLSSALLLKQGVGVADAFVLHLKNRRELKEFLGEIKRQAFFVETPREYLDHRVCQALSDGARQGSTSSFWLVHIAELLGCDQWRAVGFNARRDLEGLGAEIGNASAKGGITTGADALADSANWPALPFAHSWFEDDAALEREIAASQKKKAQLDPSAAVARILDGILEKKRGVWLERLTLAAGWLKASKNPPLPWSSMYHVACAVADETMPLSRIPLFIAIAERSFAAYLGRRQVC</sequence>
<name>A0A8J7M1U9_9BACT</name>
<gene>
    <name evidence="1" type="ORF">JFN93_20545</name>
</gene>
<dbReference type="Proteomes" id="UP000636888">
    <property type="component" value="Unassembled WGS sequence"/>
</dbReference>
<dbReference type="AlphaFoldDB" id="A0A8J7M1U9"/>
<organism evidence="1 2">
    <name type="scientific">Geomesophilobacter sediminis</name>
    <dbReference type="NCBI Taxonomy" id="2798584"/>
    <lineage>
        <taxon>Bacteria</taxon>
        <taxon>Pseudomonadati</taxon>
        <taxon>Thermodesulfobacteriota</taxon>
        <taxon>Desulfuromonadia</taxon>
        <taxon>Geobacterales</taxon>
        <taxon>Geobacteraceae</taxon>
        <taxon>Geomesophilobacter</taxon>
    </lineage>
</organism>
<comment type="caution">
    <text evidence="1">The sequence shown here is derived from an EMBL/GenBank/DDBJ whole genome shotgun (WGS) entry which is preliminary data.</text>
</comment>
<evidence type="ECO:0000313" key="1">
    <source>
        <dbReference type="EMBL" id="MBJ6727107.1"/>
    </source>
</evidence>
<dbReference type="EMBL" id="JAEMHM010000020">
    <property type="protein sequence ID" value="MBJ6727107.1"/>
    <property type="molecule type" value="Genomic_DNA"/>
</dbReference>
<proteinExistence type="predicted"/>
<protein>
    <submittedName>
        <fullName evidence="1">Uncharacterized protein</fullName>
    </submittedName>
</protein>
<dbReference type="RefSeq" id="WP_199386022.1">
    <property type="nucleotide sequence ID" value="NZ_JAEMHM010000020.1"/>
</dbReference>